<dbReference type="Pfam" id="PF01484">
    <property type="entry name" value="Col_cuticle_N"/>
    <property type="match status" value="1"/>
</dbReference>
<dbReference type="STRING" id="53326.A0A016VVJ7"/>
<dbReference type="Proteomes" id="UP000024635">
    <property type="component" value="Unassembled WGS sequence"/>
</dbReference>
<feature type="domain" description="Nematode cuticle collagen N-terminal" evidence="4">
    <location>
        <begin position="6"/>
        <end position="58"/>
    </location>
</feature>
<name>A0A016VVJ7_9BILA</name>
<keyword evidence="1" id="KW-0677">Repeat</keyword>
<comment type="caution">
    <text evidence="5">The sequence shown here is derived from an EMBL/GenBank/DDBJ whole genome shotgun (WGS) entry which is preliminary data.</text>
</comment>
<evidence type="ECO:0000256" key="2">
    <source>
        <dbReference type="SAM" id="MobiDB-lite"/>
    </source>
</evidence>
<dbReference type="SMART" id="SM01088">
    <property type="entry name" value="Col_cuticle_N"/>
    <property type="match status" value="1"/>
</dbReference>
<dbReference type="GO" id="GO:0042302">
    <property type="term" value="F:structural constituent of cuticle"/>
    <property type="evidence" value="ECO:0007669"/>
    <property type="project" value="InterPro"/>
</dbReference>
<gene>
    <name evidence="5" type="primary">Acey_s0004.g2113</name>
    <name evidence="5" type="ORF">Y032_0004g2113</name>
</gene>
<reference evidence="6" key="1">
    <citation type="journal article" date="2015" name="Nat. Genet.">
        <title>The genome and transcriptome of the zoonotic hookworm Ancylostoma ceylanicum identify infection-specific gene families.</title>
        <authorList>
            <person name="Schwarz E.M."/>
            <person name="Hu Y."/>
            <person name="Antoshechkin I."/>
            <person name="Miller M.M."/>
            <person name="Sternberg P.W."/>
            <person name="Aroian R.V."/>
        </authorList>
    </citation>
    <scope>NUCLEOTIDE SEQUENCE</scope>
    <source>
        <strain evidence="6">HY135</strain>
    </source>
</reference>
<dbReference type="InterPro" id="IPR002486">
    <property type="entry name" value="Col_cuticle_N"/>
</dbReference>
<evidence type="ECO:0000313" key="6">
    <source>
        <dbReference type="Proteomes" id="UP000024635"/>
    </source>
</evidence>
<feature type="region of interest" description="Disordered" evidence="2">
    <location>
        <begin position="104"/>
        <end position="128"/>
    </location>
</feature>
<keyword evidence="3" id="KW-0472">Membrane</keyword>
<feature type="compositionally biased region" description="Gly residues" evidence="2">
    <location>
        <begin position="266"/>
        <end position="275"/>
    </location>
</feature>
<organism evidence="5 6">
    <name type="scientific">Ancylostoma ceylanicum</name>
    <dbReference type="NCBI Taxonomy" id="53326"/>
    <lineage>
        <taxon>Eukaryota</taxon>
        <taxon>Metazoa</taxon>
        <taxon>Ecdysozoa</taxon>
        <taxon>Nematoda</taxon>
        <taxon>Chromadorea</taxon>
        <taxon>Rhabditida</taxon>
        <taxon>Rhabditina</taxon>
        <taxon>Rhabditomorpha</taxon>
        <taxon>Strongyloidea</taxon>
        <taxon>Ancylostomatidae</taxon>
        <taxon>Ancylostomatinae</taxon>
        <taxon>Ancylostoma</taxon>
    </lineage>
</organism>
<protein>
    <recommendedName>
        <fullName evidence="4">Nematode cuticle collagen N-terminal domain-containing protein</fullName>
    </recommendedName>
</protein>
<evidence type="ECO:0000259" key="4">
    <source>
        <dbReference type="SMART" id="SM01088"/>
    </source>
</evidence>
<accession>A0A016VVJ7</accession>
<dbReference type="AlphaFoldDB" id="A0A016VVJ7"/>
<dbReference type="Gene3D" id="1.20.5.320">
    <property type="entry name" value="6-Phosphogluconate Dehydrogenase, domain 3"/>
    <property type="match status" value="1"/>
</dbReference>
<dbReference type="EMBL" id="JARK01001340">
    <property type="protein sequence ID" value="EYC31356.1"/>
    <property type="molecule type" value="Genomic_DNA"/>
</dbReference>
<proteinExistence type="predicted"/>
<sequence length="300" mass="30555">MHDEKVIVSVASTCSLIATIVYLVVARRLYDTIHQTYDEVIDGVTVFRIETDTVWSEIMDMQTALMPPSKPRENPFESFFRSKRQARGLPAWCHCEPLKPRCRPGPPGPPGPPGARGPPGPPGERGRDFVGVVKPIVCPAAPTACIKCPPGLRGPPGQPGGLGPRGPAGTPGSRGPPGKGGIPGPMGPRGGAGAPGLQGQPGKAGAPGQAGTQIVGRPGPQGAQGPRGAPGKRGSKGKPGRFGMGPPGRPGGRGAPGKPGPAGQPGRPGGRGAPGGDSAYCPCPPRTLTYAFQHRRSLVT</sequence>
<keyword evidence="3" id="KW-1133">Transmembrane helix</keyword>
<feature type="compositionally biased region" description="Gly residues" evidence="2">
    <location>
        <begin position="240"/>
        <end position="257"/>
    </location>
</feature>
<feature type="region of interest" description="Disordered" evidence="2">
    <location>
        <begin position="156"/>
        <end position="280"/>
    </location>
</feature>
<feature type="transmembrane region" description="Helical" evidence="3">
    <location>
        <begin position="6"/>
        <end position="25"/>
    </location>
</feature>
<feature type="compositionally biased region" description="Pro residues" evidence="2">
    <location>
        <begin position="104"/>
        <end position="122"/>
    </location>
</feature>
<feature type="compositionally biased region" description="Gly residues" evidence="2">
    <location>
        <begin position="175"/>
        <end position="196"/>
    </location>
</feature>
<dbReference type="OrthoDB" id="5895131at2759"/>
<dbReference type="InterPro" id="IPR008160">
    <property type="entry name" value="Collagen"/>
</dbReference>
<keyword evidence="6" id="KW-1185">Reference proteome</keyword>
<keyword evidence="3" id="KW-0812">Transmembrane</keyword>
<evidence type="ECO:0000256" key="3">
    <source>
        <dbReference type="SAM" id="Phobius"/>
    </source>
</evidence>
<feature type="compositionally biased region" description="Low complexity" evidence="2">
    <location>
        <begin position="197"/>
        <end position="229"/>
    </location>
</feature>
<evidence type="ECO:0000313" key="5">
    <source>
        <dbReference type="EMBL" id="EYC31356.1"/>
    </source>
</evidence>
<evidence type="ECO:0000256" key="1">
    <source>
        <dbReference type="ARBA" id="ARBA00022737"/>
    </source>
</evidence>
<dbReference type="PANTHER" id="PTHR24637:SF194">
    <property type="entry name" value="CUTICLE COLLAGEN 10-RELATED"/>
    <property type="match status" value="1"/>
</dbReference>
<dbReference type="Pfam" id="PF01391">
    <property type="entry name" value="Collagen"/>
    <property type="match status" value="1"/>
</dbReference>
<dbReference type="PANTHER" id="PTHR24637">
    <property type="entry name" value="COLLAGEN"/>
    <property type="match status" value="1"/>
</dbReference>